<dbReference type="EMBL" id="CP063136">
    <property type="protein sequence ID" value="QOU21169.1"/>
    <property type="molecule type" value="Genomic_DNA"/>
</dbReference>
<dbReference type="GO" id="GO:0004721">
    <property type="term" value="F:phosphoprotein phosphatase activity"/>
    <property type="evidence" value="ECO:0007669"/>
    <property type="project" value="InterPro"/>
</dbReference>
<dbReference type="OrthoDB" id="449382at2759"/>
<reference evidence="1" key="2">
    <citation type="journal article" name="BMC Genomics">
        <title>New genome assemblies reveal patterns of domestication and adaptation across Brettanomyces (Dekkera) species.</title>
        <authorList>
            <person name="Roach M.J."/>
            <person name="Borneman A.R."/>
        </authorList>
    </citation>
    <scope>NUCLEOTIDE SEQUENCE</scope>
    <source>
        <strain evidence="1">UCD 2041</strain>
    </source>
</reference>
<protein>
    <recommendedName>
        <fullName evidence="3">Tyrosine specific protein phosphatases domain-containing protein</fullName>
    </recommendedName>
</protein>
<dbReference type="PROSITE" id="PS00383">
    <property type="entry name" value="TYR_PHOSPHATASE_1"/>
    <property type="match status" value="1"/>
</dbReference>
<proteinExistence type="predicted"/>
<dbReference type="Proteomes" id="UP000663131">
    <property type="component" value="Chromosome 8"/>
</dbReference>
<gene>
    <name evidence="1" type="ORF">BRETT_000889</name>
</gene>
<dbReference type="Gene3D" id="3.90.190.10">
    <property type="entry name" value="Protein tyrosine phosphatase superfamily"/>
    <property type="match status" value="1"/>
</dbReference>
<accession>A0A871R5M0</accession>
<dbReference type="SUPFAM" id="SSF52799">
    <property type="entry name" value="(Phosphotyrosine protein) phosphatases II"/>
    <property type="match status" value="1"/>
</dbReference>
<dbReference type="Pfam" id="PF13350">
    <property type="entry name" value="Y_phosphatase3"/>
    <property type="match status" value="1"/>
</dbReference>
<dbReference type="InterPro" id="IPR029058">
    <property type="entry name" value="AB_hydrolase_fold"/>
</dbReference>
<dbReference type="InterPro" id="IPR026893">
    <property type="entry name" value="Tyr/Ser_Pase_IphP-type"/>
</dbReference>
<dbReference type="RefSeq" id="XP_041137662.1">
    <property type="nucleotide sequence ID" value="XM_041279448.1"/>
</dbReference>
<dbReference type="Gene3D" id="3.40.50.1820">
    <property type="entry name" value="alpha/beta hydrolase"/>
    <property type="match status" value="1"/>
</dbReference>
<organism evidence="1 2">
    <name type="scientific">Dekkera bruxellensis</name>
    <name type="common">Brettanomyces custersii</name>
    <dbReference type="NCBI Taxonomy" id="5007"/>
    <lineage>
        <taxon>Eukaryota</taxon>
        <taxon>Fungi</taxon>
        <taxon>Dikarya</taxon>
        <taxon>Ascomycota</taxon>
        <taxon>Saccharomycotina</taxon>
        <taxon>Pichiomycetes</taxon>
        <taxon>Pichiales</taxon>
        <taxon>Pichiaceae</taxon>
        <taxon>Brettanomyces</taxon>
    </lineage>
</organism>
<dbReference type="InterPro" id="IPR029021">
    <property type="entry name" value="Prot-tyrosine_phosphatase-like"/>
</dbReference>
<dbReference type="AlphaFoldDB" id="A0A871R5M0"/>
<dbReference type="PANTHER" id="PTHR31126">
    <property type="entry name" value="TYROSINE-PROTEIN PHOSPHATASE"/>
    <property type="match status" value="1"/>
</dbReference>
<dbReference type="PANTHER" id="PTHR31126:SF1">
    <property type="entry name" value="TYROSINE SPECIFIC PROTEIN PHOSPHATASES DOMAIN-CONTAINING PROTEIN"/>
    <property type="match status" value="1"/>
</dbReference>
<evidence type="ECO:0000313" key="2">
    <source>
        <dbReference type="Proteomes" id="UP000663131"/>
    </source>
</evidence>
<reference evidence="1" key="1">
    <citation type="submission" date="2020-10" db="EMBL/GenBank/DDBJ databases">
        <authorList>
            <person name="Palmer J.M."/>
        </authorList>
    </citation>
    <scope>NUCLEOTIDE SEQUENCE</scope>
    <source>
        <strain evidence="1">UCD 2041</strain>
    </source>
</reference>
<dbReference type="KEGG" id="bbrx:BRETT_000889"/>
<evidence type="ECO:0008006" key="3">
    <source>
        <dbReference type="Google" id="ProtNLM"/>
    </source>
</evidence>
<dbReference type="SUPFAM" id="SSF53474">
    <property type="entry name" value="alpha/beta-Hydrolases"/>
    <property type="match status" value="1"/>
</dbReference>
<evidence type="ECO:0000313" key="1">
    <source>
        <dbReference type="EMBL" id="QOU21169.1"/>
    </source>
</evidence>
<dbReference type="InterPro" id="IPR016130">
    <property type="entry name" value="Tyr_Pase_AS"/>
</dbReference>
<name>A0A871R5M0_DEKBR</name>
<dbReference type="GeneID" id="64572814"/>
<sequence>MPYALESNEEQFFIDTPNRGSGKHLACILRTPKRLLDDNKRYDISSTTRRCAILMHGNNSHKNFCCAVQLSRSLAEELGMYSLRFDFRNCGDSTLNGNEGRTVEEDIQDVEAVYEYLTQGGYHNIKFHVEAIVGHSRGVVDMFEWALKYNYQHYVPSLIACAGRFIGEKHIQGVRKGFPDLEEKGGHMQPSIIRGKYTEIFIPLSETNNLGHRSMEKIKDINSSVDTMCIYGSNDDVIPLSDSALYANALSPRNKLVILDGLNHQYRTVKHFSKEEAAKCEHPYHERTHSLDYNQDVADIIVKFLGHQDSRRRFYERNLNIHKFLPRWKRIEGVANFRDIGGYKSSIQGKHVKYNHMYRSADLSGATDKGKEELKKLGIKVIFDLRFAEERSEKKIDEIEGIKNINVPLLGDKSPMLIDKMNVYSRLLSNYYSFVDVYKHILDHSAEPLRIIFTYIKDHPSEPFLFHCAVGKDRTGILGALILSLLGVPAQIICREYEQTEYGLACVRKDIERKMVASFEEQGPDFEAALNQKLANGRQNWTLRKQGLDNLLSSRYEVMLTALDYLKEHYGGAEKYLEEEVGLRREDLESIRENLLVN</sequence>